<dbReference type="Proteomes" id="UP001189429">
    <property type="component" value="Unassembled WGS sequence"/>
</dbReference>
<feature type="non-terminal residue" evidence="1">
    <location>
        <position position="106"/>
    </location>
</feature>
<reference evidence="1" key="1">
    <citation type="submission" date="2023-10" db="EMBL/GenBank/DDBJ databases">
        <authorList>
            <person name="Chen Y."/>
            <person name="Shah S."/>
            <person name="Dougan E. K."/>
            <person name="Thang M."/>
            <person name="Chan C."/>
        </authorList>
    </citation>
    <scope>NUCLEOTIDE SEQUENCE [LARGE SCALE GENOMIC DNA]</scope>
</reference>
<organism evidence="1 2">
    <name type="scientific">Prorocentrum cordatum</name>
    <dbReference type="NCBI Taxonomy" id="2364126"/>
    <lineage>
        <taxon>Eukaryota</taxon>
        <taxon>Sar</taxon>
        <taxon>Alveolata</taxon>
        <taxon>Dinophyceae</taxon>
        <taxon>Prorocentrales</taxon>
        <taxon>Prorocentraceae</taxon>
        <taxon>Prorocentrum</taxon>
    </lineage>
</organism>
<name>A0ABN9WIW5_9DINO</name>
<keyword evidence="2" id="KW-1185">Reference proteome</keyword>
<evidence type="ECO:0000313" key="1">
    <source>
        <dbReference type="EMBL" id="CAK0885797.1"/>
    </source>
</evidence>
<comment type="caution">
    <text evidence="1">The sequence shown here is derived from an EMBL/GenBank/DDBJ whole genome shotgun (WGS) entry which is preliminary data.</text>
</comment>
<dbReference type="EMBL" id="CAUYUJ010018717">
    <property type="protein sequence ID" value="CAK0885797.1"/>
    <property type="molecule type" value="Genomic_DNA"/>
</dbReference>
<sequence>GTSEDSGRRDTVIFYANVTSLTDKAWKFIAAKPTAFDHWAIVEPHIHMGSELNKLAKYAKKLNLRTAVNPVRRSQRPASISNEPKASEGGEVWFSQKHLECGVLGE</sequence>
<accession>A0ABN9WIW5</accession>
<gene>
    <name evidence="1" type="ORF">PCOR1329_LOCUS67298</name>
</gene>
<proteinExistence type="predicted"/>
<protein>
    <submittedName>
        <fullName evidence="1">Uncharacterized protein</fullName>
    </submittedName>
</protein>
<evidence type="ECO:0000313" key="2">
    <source>
        <dbReference type="Proteomes" id="UP001189429"/>
    </source>
</evidence>
<feature type="non-terminal residue" evidence="1">
    <location>
        <position position="1"/>
    </location>
</feature>